<feature type="transmembrane region" description="Helical" evidence="1">
    <location>
        <begin position="161"/>
        <end position="182"/>
    </location>
</feature>
<keyword evidence="1" id="KW-0472">Membrane</keyword>
<gene>
    <name evidence="2" type="ORF">DWW57_11350</name>
</gene>
<dbReference type="Proteomes" id="UP000284243">
    <property type="component" value="Unassembled WGS sequence"/>
</dbReference>
<dbReference type="PANTHER" id="PTHR43471:SF14">
    <property type="entry name" value="ABC-2 TYPE TRANSPORT SYSTEM PERMEASE PROTEIN"/>
    <property type="match status" value="1"/>
</dbReference>
<feature type="transmembrane region" description="Helical" evidence="1">
    <location>
        <begin position="194"/>
        <end position="214"/>
    </location>
</feature>
<name>A0A412TPE0_9BACT</name>
<feature type="transmembrane region" description="Helical" evidence="1">
    <location>
        <begin position="23"/>
        <end position="51"/>
    </location>
</feature>
<dbReference type="Pfam" id="PF12679">
    <property type="entry name" value="ABC2_membrane_2"/>
    <property type="match status" value="1"/>
</dbReference>
<dbReference type="RefSeq" id="WP_046450884.1">
    <property type="nucleotide sequence ID" value="NZ_CABJFF010000001.1"/>
</dbReference>
<keyword evidence="1" id="KW-0812">Transmembrane</keyword>
<dbReference type="AlphaFoldDB" id="A0A412TPE0"/>
<sequence>MNKYHSPFWTIVRKEVADHVRSWRFLILIGIIALTCMGSLYTALTNIGAAIKLNDPDGSFLFLKLFTVSDGTLPSFTVFVSFLGPLLGIALGFDAINSEQNKGTLSRILSQPIHRDYLINAKFVGALIVIGVMLFVLGFLVMGFGLISIGIPPTAEEFLRVIVFILISICYVAFWLNLSIFFSIKFRQAATSALACVAIWLFFSIFYNMIINLIGKAISPSEMATTYQMIGYQRFMLNLLRFAPSMLFNEATTTLLMPSVRSLGPLTMEQVHGAIPSPLPLGQSLLIVWPQLTGLIAATVICFALSYGSFMRKEIRSR</sequence>
<dbReference type="PANTHER" id="PTHR43471">
    <property type="entry name" value="ABC TRANSPORTER PERMEASE"/>
    <property type="match status" value="1"/>
</dbReference>
<feature type="transmembrane region" description="Helical" evidence="1">
    <location>
        <begin position="117"/>
        <end position="149"/>
    </location>
</feature>
<evidence type="ECO:0000256" key="1">
    <source>
        <dbReference type="SAM" id="Phobius"/>
    </source>
</evidence>
<feature type="transmembrane region" description="Helical" evidence="1">
    <location>
        <begin position="71"/>
        <end position="96"/>
    </location>
</feature>
<dbReference type="GO" id="GO:0140359">
    <property type="term" value="F:ABC-type transporter activity"/>
    <property type="evidence" value="ECO:0007669"/>
    <property type="project" value="InterPro"/>
</dbReference>
<accession>A0A412TPE0</accession>
<dbReference type="EMBL" id="QRYC01000015">
    <property type="protein sequence ID" value="RGU55684.1"/>
    <property type="molecule type" value="Genomic_DNA"/>
</dbReference>
<reference evidence="2 3" key="1">
    <citation type="submission" date="2018-08" db="EMBL/GenBank/DDBJ databases">
        <title>A genome reference for cultivated species of the human gut microbiota.</title>
        <authorList>
            <person name="Zou Y."/>
            <person name="Xue W."/>
            <person name="Luo G."/>
        </authorList>
    </citation>
    <scope>NUCLEOTIDE SEQUENCE [LARGE SCALE GENOMIC DNA]</scope>
    <source>
        <strain evidence="2 3">AF16-14</strain>
    </source>
</reference>
<evidence type="ECO:0000313" key="2">
    <source>
        <dbReference type="EMBL" id="RGU55684.1"/>
    </source>
</evidence>
<keyword evidence="1" id="KW-1133">Transmembrane helix</keyword>
<dbReference type="GO" id="GO:0005886">
    <property type="term" value="C:plasma membrane"/>
    <property type="evidence" value="ECO:0007669"/>
    <property type="project" value="UniProtKB-SubCell"/>
</dbReference>
<feature type="transmembrane region" description="Helical" evidence="1">
    <location>
        <begin position="287"/>
        <end position="310"/>
    </location>
</feature>
<comment type="caution">
    <text evidence="2">The sequence shown here is derived from an EMBL/GenBank/DDBJ whole genome shotgun (WGS) entry which is preliminary data.</text>
</comment>
<protein>
    <submittedName>
        <fullName evidence="2">ABC transporter permease</fullName>
    </submittedName>
</protein>
<proteinExistence type="predicted"/>
<evidence type="ECO:0000313" key="3">
    <source>
        <dbReference type="Proteomes" id="UP000284243"/>
    </source>
</evidence>
<organism evidence="2 3">
    <name type="scientific">Odoribacter splanchnicus</name>
    <dbReference type="NCBI Taxonomy" id="28118"/>
    <lineage>
        <taxon>Bacteria</taxon>
        <taxon>Pseudomonadati</taxon>
        <taxon>Bacteroidota</taxon>
        <taxon>Bacteroidia</taxon>
        <taxon>Bacteroidales</taxon>
        <taxon>Odoribacteraceae</taxon>
        <taxon>Odoribacter</taxon>
    </lineage>
</organism>